<dbReference type="GO" id="GO:0003735">
    <property type="term" value="F:structural constituent of ribosome"/>
    <property type="evidence" value="ECO:0007669"/>
    <property type="project" value="InterPro"/>
</dbReference>
<proteinExistence type="inferred from homology"/>
<dbReference type="SUPFAM" id="SSF54686">
    <property type="entry name" value="Ribosomal protein L16p/L10e"/>
    <property type="match status" value="1"/>
</dbReference>
<keyword evidence="3 4" id="KW-0687">Ribonucleoprotein</keyword>
<dbReference type="CDD" id="cd01433">
    <property type="entry name" value="Ribosomal_L16_L10e"/>
    <property type="match status" value="1"/>
</dbReference>
<evidence type="ECO:0000256" key="3">
    <source>
        <dbReference type="ARBA" id="ARBA00023274"/>
    </source>
</evidence>
<organism evidence="5 6">
    <name type="scientific">Diatrype stigma</name>
    <dbReference type="NCBI Taxonomy" id="117547"/>
    <lineage>
        <taxon>Eukaryota</taxon>
        <taxon>Fungi</taxon>
        <taxon>Dikarya</taxon>
        <taxon>Ascomycota</taxon>
        <taxon>Pezizomycotina</taxon>
        <taxon>Sordariomycetes</taxon>
        <taxon>Xylariomycetidae</taxon>
        <taxon>Xylariales</taxon>
        <taxon>Diatrypaceae</taxon>
        <taxon>Diatrype</taxon>
    </lineage>
</organism>
<evidence type="ECO:0000256" key="2">
    <source>
        <dbReference type="ARBA" id="ARBA00022980"/>
    </source>
</evidence>
<comment type="caution">
    <text evidence="5">The sequence shown here is derived from an EMBL/GenBank/DDBJ whole genome shotgun (WGS) entry which is preliminary data.</text>
</comment>
<evidence type="ECO:0000256" key="4">
    <source>
        <dbReference type="RuleBase" id="RU004413"/>
    </source>
</evidence>
<dbReference type="GO" id="GO:0032543">
    <property type="term" value="P:mitochondrial translation"/>
    <property type="evidence" value="ECO:0007669"/>
    <property type="project" value="TreeGrafter"/>
</dbReference>
<sequence>MPAGFTMRSNSPASFLGSAFRSLKLSATPTTRPSILPASSIPSRNVPGPQNVRLFSATAAMGFNWLEPDIERKKKMMKGRVRVATGGSTKGTTVMWGDYGLQMIDHHRRISAQQLKVAEDTIKQRLRGEKYRLYKRVCCNIGVFVSGNEIRMGKGKGSFDHWAARVAVNQIILELRGMIHEQVVRDAFRLAGNKLPGQWKFVKKGAPPVVGITRLQGVTLEELKRPRRKVLAETVKPTPPPSSTPESILRAAQIPRCLVGISASILLIRVKRIMSCAFLTILK</sequence>
<dbReference type="Pfam" id="PF00252">
    <property type="entry name" value="Ribosomal_L16"/>
    <property type="match status" value="1"/>
</dbReference>
<reference evidence="5 6" key="1">
    <citation type="submission" date="2024-02" db="EMBL/GenBank/DDBJ databases">
        <title>De novo assembly and annotation of 12 fungi associated with fruit tree decline syndrome in Ontario, Canada.</title>
        <authorList>
            <person name="Sulman M."/>
            <person name="Ellouze W."/>
            <person name="Ilyukhin E."/>
        </authorList>
    </citation>
    <scope>NUCLEOTIDE SEQUENCE [LARGE SCALE GENOMIC DNA]</scope>
    <source>
        <strain evidence="5 6">M11/M66-122</strain>
    </source>
</reference>
<comment type="similarity">
    <text evidence="1 4">Belongs to the universal ribosomal protein uL16 family.</text>
</comment>
<dbReference type="InterPro" id="IPR016180">
    <property type="entry name" value="Ribosomal_uL16_dom"/>
</dbReference>
<evidence type="ECO:0000313" key="5">
    <source>
        <dbReference type="EMBL" id="KAK7747046.1"/>
    </source>
</evidence>
<gene>
    <name evidence="5" type="primary">mrpl16</name>
    <name evidence="5" type="ORF">SLS62_009303</name>
</gene>
<dbReference type="NCBIfam" id="TIGR01164">
    <property type="entry name" value="rplP_bact"/>
    <property type="match status" value="1"/>
</dbReference>
<dbReference type="PANTHER" id="PTHR12220:SF13">
    <property type="entry name" value="LARGE RIBOSOMAL SUBUNIT PROTEIN UL16M"/>
    <property type="match status" value="1"/>
</dbReference>
<accession>A0AAN9UHH8</accession>
<dbReference type="PRINTS" id="PR00060">
    <property type="entry name" value="RIBOSOMALL16"/>
</dbReference>
<name>A0AAN9UHH8_9PEZI</name>
<dbReference type="InterPro" id="IPR000114">
    <property type="entry name" value="Ribosomal_uL16_bact-type"/>
</dbReference>
<evidence type="ECO:0000256" key="1">
    <source>
        <dbReference type="ARBA" id="ARBA00008931"/>
    </source>
</evidence>
<keyword evidence="2 4" id="KW-0689">Ribosomal protein</keyword>
<dbReference type="Proteomes" id="UP001320420">
    <property type="component" value="Unassembled WGS sequence"/>
</dbReference>
<dbReference type="EMBL" id="JAKJXP020000095">
    <property type="protein sequence ID" value="KAK7747046.1"/>
    <property type="molecule type" value="Genomic_DNA"/>
</dbReference>
<dbReference type="PANTHER" id="PTHR12220">
    <property type="entry name" value="50S/60S RIBOSOMAL PROTEIN L16"/>
    <property type="match status" value="1"/>
</dbReference>
<dbReference type="InterPro" id="IPR020798">
    <property type="entry name" value="Ribosomal_uL16_CS"/>
</dbReference>
<dbReference type="InterPro" id="IPR036920">
    <property type="entry name" value="Ribosomal_uL16_sf"/>
</dbReference>
<dbReference type="FunFam" id="3.90.1170.10:FF:000003">
    <property type="entry name" value="54S ribosomal protein L16, mitochondrial"/>
    <property type="match status" value="1"/>
</dbReference>
<dbReference type="GO" id="GO:0005762">
    <property type="term" value="C:mitochondrial large ribosomal subunit"/>
    <property type="evidence" value="ECO:0007669"/>
    <property type="project" value="TreeGrafter"/>
</dbReference>
<dbReference type="GO" id="GO:0019843">
    <property type="term" value="F:rRNA binding"/>
    <property type="evidence" value="ECO:0007669"/>
    <property type="project" value="InterPro"/>
</dbReference>
<dbReference type="Gene3D" id="3.90.1170.10">
    <property type="entry name" value="Ribosomal protein L10e/L16"/>
    <property type="match status" value="1"/>
</dbReference>
<evidence type="ECO:0000313" key="6">
    <source>
        <dbReference type="Proteomes" id="UP001320420"/>
    </source>
</evidence>
<dbReference type="PROSITE" id="PS00701">
    <property type="entry name" value="RIBOSOMAL_L16_2"/>
    <property type="match status" value="1"/>
</dbReference>
<dbReference type="InterPro" id="IPR047873">
    <property type="entry name" value="Ribosomal_uL16"/>
</dbReference>
<protein>
    <submittedName>
        <fullName evidence="5">39S ribosomal protein L16, mitochondrial</fullName>
    </submittedName>
</protein>
<keyword evidence="6" id="KW-1185">Reference proteome</keyword>
<dbReference type="AlphaFoldDB" id="A0AAN9UHH8"/>